<evidence type="ECO:0000256" key="8">
    <source>
        <dbReference type="ARBA" id="ARBA00023136"/>
    </source>
</evidence>
<evidence type="ECO:0000313" key="12">
    <source>
        <dbReference type="Proteomes" id="UP001341840"/>
    </source>
</evidence>
<keyword evidence="8" id="KW-0472">Membrane</keyword>
<dbReference type="PANTHER" id="PTHR27004:SF444">
    <property type="entry name" value="TM RESISTANCE PROTEIN, PUTATIVE-RELATED"/>
    <property type="match status" value="1"/>
</dbReference>
<dbReference type="PANTHER" id="PTHR27004">
    <property type="entry name" value="RECEPTOR-LIKE PROTEIN 12 ISOFORM X1"/>
    <property type="match status" value="1"/>
</dbReference>
<evidence type="ECO:0000256" key="4">
    <source>
        <dbReference type="ARBA" id="ARBA00022614"/>
    </source>
</evidence>
<evidence type="ECO:0000256" key="7">
    <source>
        <dbReference type="ARBA" id="ARBA00022989"/>
    </source>
</evidence>
<dbReference type="Pfam" id="PF13855">
    <property type="entry name" value="LRR_8"/>
    <property type="match status" value="1"/>
</dbReference>
<keyword evidence="4" id="KW-0433">Leucine-rich repeat</keyword>
<gene>
    <name evidence="11" type="ORF">PIB30_050694</name>
</gene>
<sequence>MVDDISSFFCNATSFYEVNLYHNNFTGTFPKCLANASSLSALDIQMNKLHGTLPDTFHRWYLLEALNVNGNQFEGLLPKSLSNCTNFVDLNLGNNQFEDTFPNWLQNLTELEILVLRGNKFGALPKAYIQNFQAMKILDDKVPDDWTYYIQTGISGSCSYNGETMSEPRYDDSVSVTIKGANTLFAKIPTVFVIIDLSKNNFEGNIPDVIIGELHGLKDLNLSHNRLVGHIPHSLGNLTNLESLDLSSNMLSGKIPSELTNLKFLEALNISQNQLVGSIPKGKQFDTFSNDSYLENMGLCGFPLSIQCNSGVPQQQYPPSEDKFGFGWKPVAIGYACGTVLGIGLGSCVFWIGKPEWLVIIFGGTTTRIKRRNRGNRRARRT</sequence>
<comment type="similarity">
    <text evidence="2">Belongs to the RLP family.</text>
</comment>
<proteinExistence type="inferred from homology"/>
<dbReference type="Proteomes" id="UP001341840">
    <property type="component" value="Unassembled WGS sequence"/>
</dbReference>
<dbReference type="SMART" id="SM00369">
    <property type="entry name" value="LRR_TYP"/>
    <property type="match status" value="3"/>
</dbReference>
<evidence type="ECO:0000256" key="5">
    <source>
        <dbReference type="ARBA" id="ARBA00022692"/>
    </source>
</evidence>
<evidence type="ECO:0000256" key="9">
    <source>
        <dbReference type="ARBA" id="ARBA00023170"/>
    </source>
</evidence>
<evidence type="ECO:0000313" key="11">
    <source>
        <dbReference type="EMBL" id="MED6135870.1"/>
    </source>
</evidence>
<evidence type="ECO:0000256" key="10">
    <source>
        <dbReference type="ARBA" id="ARBA00023180"/>
    </source>
</evidence>
<reference evidence="11 12" key="1">
    <citation type="journal article" date="2023" name="Plants (Basel)">
        <title>Bridging the Gap: Combining Genomics and Transcriptomics Approaches to Understand Stylosanthes scabra, an Orphan Legume from the Brazilian Caatinga.</title>
        <authorList>
            <person name="Ferreira-Neto J.R.C."/>
            <person name="da Silva M.D."/>
            <person name="Binneck E."/>
            <person name="de Melo N.F."/>
            <person name="da Silva R.H."/>
            <person name="de Melo A.L.T.M."/>
            <person name="Pandolfi V."/>
            <person name="Bustamante F.O."/>
            <person name="Brasileiro-Vidal A.C."/>
            <person name="Benko-Iseppon A.M."/>
        </authorList>
    </citation>
    <scope>NUCLEOTIDE SEQUENCE [LARGE SCALE GENOMIC DNA]</scope>
    <source>
        <tissue evidence="11">Leaves</tissue>
    </source>
</reference>
<dbReference type="Gene3D" id="3.80.10.10">
    <property type="entry name" value="Ribonuclease Inhibitor"/>
    <property type="match status" value="1"/>
</dbReference>
<keyword evidence="12" id="KW-1185">Reference proteome</keyword>
<accession>A0ABU6SHT0</accession>
<name>A0ABU6SHT0_9FABA</name>
<dbReference type="InterPro" id="IPR001611">
    <property type="entry name" value="Leu-rich_rpt"/>
</dbReference>
<evidence type="ECO:0000256" key="3">
    <source>
        <dbReference type="ARBA" id="ARBA00022475"/>
    </source>
</evidence>
<keyword evidence="5" id="KW-0812">Transmembrane</keyword>
<keyword evidence="6" id="KW-0677">Repeat</keyword>
<evidence type="ECO:0000256" key="2">
    <source>
        <dbReference type="ARBA" id="ARBA00009592"/>
    </source>
</evidence>
<dbReference type="PRINTS" id="PR00019">
    <property type="entry name" value="LEURICHRPT"/>
</dbReference>
<dbReference type="SUPFAM" id="SSF52058">
    <property type="entry name" value="L domain-like"/>
    <property type="match status" value="1"/>
</dbReference>
<keyword evidence="10" id="KW-0325">Glycoprotein</keyword>
<keyword evidence="7" id="KW-1133">Transmembrane helix</keyword>
<evidence type="ECO:0000256" key="6">
    <source>
        <dbReference type="ARBA" id="ARBA00022737"/>
    </source>
</evidence>
<dbReference type="Pfam" id="PF00560">
    <property type="entry name" value="LRR_1"/>
    <property type="match status" value="2"/>
</dbReference>
<keyword evidence="3" id="KW-1003">Cell membrane</keyword>
<protein>
    <submittedName>
        <fullName evidence="11">Uncharacterized protein</fullName>
    </submittedName>
</protein>
<dbReference type="InterPro" id="IPR032675">
    <property type="entry name" value="LRR_dom_sf"/>
</dbReference>
<keyword evidence="9" id="KW-0675">Receptor</keyword>
<evidence type="ECO:0000256" key="1">
    <source>
        <dbReference type="ARBA" id="ARBA00004251"/>
    </source>
</evidence>
<organism evidence="11 12">
    <name type="scientific">Stylosanthes scabra</name>
    <dbReference type="NCBI Taxonomy" id="79078"/>
    <lineage>
        <taxon>Eukaryota</taxon>
        <taxon>Viridiplantae</taxon>
        <taxon>Streptophyta</taxon>
        <taxon>Embryophyta</taxon>
        <taxon>Tracheophyta</taxon>
        <taxon>Spermatophyta</taxon>
        <taxon>Magnoliopsida</taxon>
        <taxon>eudicotyledons</taxon>
        <taxon>Gunneridae</taxon>
        <taxon>Pentapetalae</taxon>
        <taxon>rosids</taxon>
        <taxon>fabids</taxon>
        <taxon>Fabales</taxon>
        <taxon>Fabaceae</taxon>
        <taxon>Papilionoideae</taxon>
        <taxon>50 kb inversion clade</taxon>
        <taxon>dalbergioids sensu lato</taxon>
        <taxon>Dalbergieae</taxon>
        <taxon>Pterocarpus clade</taxon>
        <taxon>Stylosanthes</taxon>
    </lineage>
</organism>
<dbReference type="EMBL" id="JASCZI010060766">
    <property type="protein sequence ID" value="MED6135870.1"/>
    <property type="molecule type" value="Genomic_DNA"/>
</dbReference>
<dbReference type="InterPro" id="IPR003591">
    <property type="entry name" value="Leu-rich_rpt_typical-subtyp"/>
</dbReference>
<dbReference type="PROSITE" id="PS51450">
    <property type="entry name" value="LRR"/>
    <property type="match status" value="1"/>
</dbReference>
<comment type="caution">
    <text evidence="11">The sequence shown here is derived from an EMBL/GenBank/DDBJ whole genome shotgun (WGS) entry which is preliminary data.</text>
</comment>
<comment type="subcellular location">
    <subcellularLocation>
        <location evidence="1">Cell membrane</location>
        <topology evidence="1">Single-pass type I membrane protein</topology>
    </subcellularLocation>
</comment>